<evidence type="ECO:0000259" key="11">
    <source>
        <dbReference type="PROSITE" id="PS51760"/>
    </source>
</evidence>
<keyword evidence="13" id="KW-1185">Reference proteome</keyword>
<dbReference type="OrthoDB" id="117332at2157"/>
<evidence type="ECO:0000256" key="6">
    <source>
        <dbReference type="ARBA" id="ARBA00022801"/>
    </source>
</evidence>
<feature type="domain" description="GH10" evidence="11">
    <location>
        <begin position="140"/>
        <end position="445"/>
    </location>
</feature>
<feature type="region of interest" description="Disordered" evidence="10">
    <location>
        <begin position="1"/>
        <end position="42"/>
    </location>
</feature>
<dbReference type="AlphaFoldDB" id="A0A1H9IH47"/>
<evidence type="ECO:0000256" key="3">
    <source>
        <dbReference type="ARBA" id="ARBA00012590"/>
    </source>
</evidence>
<evidence type="ECO:0000256" key="9">
    <source>
        <dbReference type="ARBA" id="ARBA00023326"/>
    </source>
</evidence>
<evidence type="ECO:0000256" key="8">
    <source>
        <dbReference type="ARBA" id="ARBA00023295"/>
    </source>
</evidence>
<dbReference type="SUPFAM" id="SSF51445">
    <property type="entry name" value="(Trans)glycosidases"/>
    <property type="match status" value="1"/>
</dbReference>
<proteinExistence type="inferred from homology"/>
<evidence type="ECO:0000256" key="2">
    <source>
        <dbReference type="ARBA" id="ARBA00007495"/>
    </source>
</evidence>
<dbReference type="Pfam" id="PF00331">
    <property type="entry name" value="Glyco_hydro_10"/>
    <property type="match status" value="1"/>
</dbReference>
<evidence type="ECO:0000256" key="10">
    <source>
        <dbReference type="SAM" id="MobiDB-lite"/>
    </source>
</evidence>
<accession>A0A1H9IH47</accession>
<reference evidence="13" key="1">
    <citation type="submission" date="2016-10" db="EMBL/GenBank/DDBJ databases">
        <authorList>
            <person name="Varghese N."/>
            <person name="Submissions S."/>
        </authorList>
    </citation>
    <scope>NUCLEOTIDE SEQUENCE [LARGE SCALE GENOMIC DNA]</scope>
    <source>
        <strain evidence="13">DSM 25055</strain>
    </source>
</reference>
<dbReference type="PROSITE" id="PS00018">
    <property type="entry name" value="EF_HAND_1"/>
    <property type="match status" value="1"/>
</dbReference>
<dbReference type="EMBL" id="FOFD01000003">
    <property type="protein sequence ID" value="SEQ73792.1"/>
    <property type="molecule type" value="Genomic_DNA"/>
</dbReference>
<evidence type="ECO:0000256" key="4">
    <source>
        <dbReference type="ARBA" id="ARBA00022651"/>
    </source>
</evidence>
<keyword evidence="8 12" id="KW-0326">Glycosidase</keyword>
<dbReference type="SMART" id="SM00633">
    <property type="entry name" value="Glyco_10"/>
    <property type="match status" value="1"/>
</dbReference>
<dbReference type="PROSITE" id="PS51760">
    <property type="entry name" value="GH10_2"/>
    <property type="match status" value="1"/>
</dbReference>
<dbReference type="InterPro" id="IPR017853">
    <property type="entry name" value="GH"/>
</dbReference>
<keyword evidence="5" id="KW-0732">Signal</keyword>
<feature type="compositionally biased region" description="Basic and acidic residues" evidence="10">
    <location>
        <begin position="24"/>
        <end position="42"/>
    </location>
</feature>
<dbReference type="RefSeq" id="WP_090617449.1">
    <property type="nucleotide sequence ID" value="NZ_FOFD01000003.1"/>
</dbReference>
<dbReference type="InterPro" id="IPR001000">
    <property type="entry name" value="GH10_dom"/>
</dbReference>
<keyword evidence="6 12" id="KW-0378">Hydrolase</keyword>
<dbReference type="EC" id="3.2.1.8" evidence="3"/>
<evidence type="ECO:0000256" key="1">
    <source>
        <dbReference type="ARBA" id="ARBA00000681"/>
    </source>
</evidence>
<dbReference type="InterPro" id="IPR044846">
    <property type="entry name" value="GH10"/>
</dbReference>
<dbReference type="GO" id="GO:0031176">
    <property type="term" value="F:endo-1,4-beta-xylanase activity"/>
    <property type="evidence" value="ECO:0007669"/>
    <property type="project" value="UniProtKB-EC"/>
</dbReference>
<comment type="catalytic activity">
    <reaction evidence="1">
        <text>Endohydrolysis of (1-&gt;4)-beta-D-xylosidic linkages in xylans.</text>
        <dbReference type="EC" id="3.2.1.8"/>
    </reaction>
</comment>
<evidence type="ECO:0000313" key="12">
    <source>
        <dbReference type="EMBL" id="SEQ73792.1"/>
    </source>
</evidence>
<dbReference type="InterPro" id="IPR018247">
    <property type="entry name" value="EF_Hand_1_Ca_BS"/>
</dbReference>
<keyword evidence="9" id="KW-0624">Polysaccharide degradation</keyword>
<evidence type="ECO:0000256" key="5">
    <source>
        <dbReference type="ARBA" id="ARBA00022729"/>
    </source>
</evidence>
<organism evidence="12 13">
    <name type="scientific">Natrinema salaciae</name>
    <dbReference type="NCBI Taxonomy" id="1186196"/>
    <lineage>
        <taxon>Archaea</taxon>
        <taxon>Methanobacteriati</taxon>
        <taxon>Methanobacteriota</taxon>
        <taxon>Stenosarchaea group</taxon>
        <taxon>Halobacteria</taxon>
        <taxon>Halobacteriales</taxon>
        <taxon>Natrialbaceae</taxon>
        <taxon>Natrinema</taxon>
    </lineage>
</organism>
<dbReference type="GO" id="GO:0045493">
    <property type="term" value="P:xylan catabolic process"/>
    <property type="evidence" value="ECO:0007669"/>
    <property type="project" value="UniProtKB-KW"/>
</dbReference>
<dbReference type="PANTHER" id="PTHR31490">
    <property type="entry name" value="GLYCOSYL HYDROLASE"/>
    <property type="match status" value="1"/>
</dbReference>
<sequence>MTDTDGTRHDRHESNRSEASGGPDEDRRDRRPTDDRAAPLERREYLRSVGAIGTASAVGVLGATTGTAAVQADDWELAADERIEQHRTSDLEIVVQNADGTPIPDATVDVEMREHAYGFGTQVNAELLVEGSIEGDPVDEADLEAYRERVPELFNTAVLGNHHKWRFWEENRETADAATEWLLDRELDVRGHTCVWGNRDTYAVPADVETAIDERDAETIRERSLEHIETIIRHYGDDIEEWDVVNEALHAHDLMVGVYDDAVDEDRPWEGDVVPWRSELLADWYERAQTVADEAGVDIAVNDFNTLSGPEEYARDWYTEQIEFLRGEGIELDGIGFQCHFAVDQRLTPDEIVAGLDLYADYGATLTASEFDMFQGDWESQDQQAAFFRQFLKTFFSHPATSDFLVWGFWDGDHWAPDYDGSEPDAPLFEEDWTPKPAYDVYTDLVFDEWWTEESGTTDADGTFETTAFLGRHDLTVTVGGESTTRTVAVTEPDGVHDVVVTVDDSRSDEPVQVGDYEARDTTGDGLYNDVDGDGQTTHADVNAFYEHLEADGVQDNPDAFDFDGNDRIGFADVLDLLRRI</sequence>
<keyword evidence="4 12" id="KW-0858">Xylan degradation</keyword>
<protein>
    <recommendedName>
        <fullName evidence="3">endo-1,4-beta-xylanase</fullName>
        <ecNumber evidence="3">3.2.1.8</ecNumber>
    </recommendedName>
</protein>
<evidence type="ECO:0000313" key="13">
    <source>
        <dbReference type="Proteomes" id="UP000199114"/>
    </source>
</evidence>
<gene>
    <name evidence="12" type="ORF">SAMN04489841_2227</name>
</gene>
<dbReference type="Gene3D" id="3.20.20.80">
    <property type="entry name" value="Glycosidases"/>
    <property type="match status" value="1"/>
</dbReference>
<dbReference type="PANTHER" id="PTHR31490:SF88">
    <property type="entry name" value="BETA-XYLANASE"/>
    <property type="match status" value="1"/>
</dbReference>
<keyword evidence="7" id="KW-0119">Carbohydrate metabolism</keyword>
<feature type="compositionally biased region" description="Basic and acidic residues" evidence="10">
    <location>
        <begin position="1"/>
        <end position="16"/>
    </location>
</feature>
<dbReference type="STRING" id="1186196.SAMN04489841_2227"/>
<comment type="similarity">
    <text evidence="2">Belongs to the glycosyl hydrolase 10 (cellulase F) family.</text>
</comment>
<name>A0A1H9IH47_9EURY</name>
<dbReference type="Proteomes" id="UP000199114">
    <property type="component" value="Unassembled WGS sequence"/>
</dbReference>
<dbReference type="PRINTS" id="PR00134">
    <property type="entry name" value="GLHYDRLASE10"/>
</dbReference>
<evidence type="ECO:0000256" key="7">
    <source>
        <dbReference type="ARBA" id="ARBA00023277"/>
    </source>
</evidence>